<dbReference type="EMBL" id="GIFC01001396">
    <property type="protein sequence ID" value="MXU83479.1"/>
    <property type="molecule type" value="Transcribed_RNA"/>
</dbReference>
<evidence type="ECO:0000313" key="2">
    <source>
        <dbReference type="EMBL" id="MXU83479.1"/>
    </source>
</evidence>
<proteinExistence type="predicted"/>
<organism evidence="2">
    <name type="scientific">Ixodes ricinus</name>
    <name type="common">Common tick</name>
    <name type="synonym">Acarus ricinus</name>
    <dbReference type="NCBI Taxonomy" id="34613"/>
    <lineage>
        <taxon>Eukaryota</taxon>
        <taxon>Metazoa</taxon>
        <taxon>Ecdysozoa</taxon>
        <taxon>Arthropoda</taxon>
        <taxon>Chelicerata</taxon>
        <taxon>Arachnida</taxon>
        <taxon>Acari</taxon>
        <taxon>Parasitiformes</taxon>
        <taxon>Ixodida</taxon>
        <taxon>Ixodoidea</taxon>
        <taxon>Ixodidae</taxon>
        <taxon>Ixodinae</taxon>
        <taxon>Ixodes</taxon>
    </lineage>
</organism>
<dbReference type="AlphaFoldDB" id="A0A6B0TU09"/>
<feature type="transmembrane region" description="Helical" evidence="1">
    <location>
        <begin position="12"/>
        <end position="34"/>
    </location>
</feature>
<evidence type="ECO:0000256" key="1">
    <source>
        <dbReference type="SAM" id="Phobius"/>
    </source>
</evidence>
<keyword evidence="1" id="KW-0812">Transmembrane</keyword>
<keyword evidence="1" id="KW-0472">Membrane</keyword>
<keyword evidence="1" id="KW-1133">Transmembrane helix</keyword>
<accession>A0A6B0TU09</accession>
<reference evidence="2" key="1">
    <citation type="submission" date="2019-12" db="EMBL/GenBank/DDBJ databases">
        <title>An insight into the sialome of adult female Ixodes ricinus ticks feeding for 6 days.</title>
        <authorList>
            <person name="Perner J."/>
            <person name="Ribeiro J.M.C."/>
        </authorList>
    </citation>
    <scope>NUCLEOTIDE SEQUENCE</scope>
    <source>
        <strain evidence="2">Semi-engorged</strain>
        <tissue evidence="2">Salivary glands</tissue>
    </source>
</reference>
<name>A0A6B0TU09_IXORI</name>
<protein>
    <submittedName>
        <fullName evidence="2">Uncharacterized protein</fullName>
    </submittedName>
</protein>
<sequence>MPSRGRGDATHLWPAVVVLSYIFAAPYMLHILLLRPASDGAISPSNLTSQHQQHGPSAFTRSNRIATTCYHHHSL</sequence>